<keyword evidence="4 8" id="KW-0256">Endoplasmic reticulum</keyword>
<dbReference type="GO" id="GO:0005789">
    <property type="term" value="C:endoplasmic reticulum membrane"/>
    <property type="evidence" value="ECO:0007669"/>
    <property type="project" value="UniProtKB-SubCell"/>
</dbReference>
<evidence type="ECO:0000256" key="1">
    <source>
        <dbReference type="ARBA" id="ARBA00004477"/>
    </source>
</evidence>
<feature type="transmembrane region" description="Helical" evidence="8">
    <location>
        <begin position="130"/>
        <end position="147"/>
    </location>
</feature>
<dbReference type="Pfam" id="PF06762">
    <property type="entry name" value="LMF1"/>
    <property type="match status" value="1"/>
</dbReference>
<dbReference type="Proteomes" id="UP000695007">
    <property type="component" value="Unplaced"/>
</dbReference>
<feature type="domain" description="Lipase maturation factor 1/2 C-terminal" evidence="10">
    <location>
        <begin position="434"/>
        <end position="574"/>
    </location>
</feature>
<keyword evidence="7" id="KW-0325">Glycoprotein</keyword>
<feature type="domain" description="Lipase maturation factor 1/2 N-terminal" evidence="9">
    <location>
        <begin position="123"/>
        <end position="285"/>
    </location>
</feature>
<feature type="transmembrane region" description="Helical" evidence="8">
    <location>
        <begin position="348"/>
        <end position="368"/>
    </location>
</feature>
<evidence type="ECO:0000256" key="8">
    <source>
        <dbReference type="RuleBase" id="RU361229"/>
    </source>
</evidence>
<feature type="transmembrane region" description="Helical" evidence="8">
    <location>
        <begin position="296"/>
        <end position="320"/>
    </location>
</feature>
<sequence>MVSVRYTRNLFLRGMCIIYLFAFLSFYIQIPGLYGDNGILPGKTQLDLKAQISLLQKFKQKPTLLWFAPYLGLNVEYMLDVLTLIGIIISFLGFISQKFCSAPIFSILWSLYYSIYQIGQTFMWFQWDNLLLEAGFLCIIVAPFWYSNHIKKSTPSDSLTFWTVRWLFFRLIFSNGVIKLTSDCPLWWKLDALSVYFESQCIPTPLAWYAHHLPSWYLRLNTVGANILELVIPFLFFFPIKKVRVIAFYLQLILQIHIITTGNYNFFNLLTICLSISLLDDHFFYRKKSKAEKSRIFYYLSTIICIVLYTGIFYSTYVYYNLKFTKDWSISSQIGFTKEQFNNILSRFIPISVYVALISLSFTVANGVTNSVMNVKGVKRKITTTLITLLYSTIVAFIFAVSVVPYTVSLYPKLNMTLPVQLKEIHSKINHLQLTNSYGIFRKITGVNGRPEIIIEGSNNIEGPWKEYHFLYKPGNINNSLPFVAPYQPRLDWQMWFAALGNYSQNPWLMSFAYRLLYGQSEVLNLMNNLENPFRDNPPKYIRASLYHYHFTPSNKKGNVQSWWIRERINDYFPIFSRDHPPLVEYLSKKKIIQNKPYIKVMNNTLKIVFDFIRSLVSKVEATLLLWGMFTAGCAIIMTG</sequence>
<evidence type="ECO:0000256" key="7">
    <source>
        <dbReference type="ARBA" id="ARBA00023180"/>
    </source>
</evidence>
<evidence type="ECO:0000256" key="2">
    <source>
        <dbReference type="ARBA" id="ARBA00005512"/>
    </source>
</evidence>
<gene>
    <name evidence="12" type="primary">LOC105364711</name>
</gene>
<feature type="transmembrane region" description="Helical" evidence="8">
    <location>
        <begin position="389"/>
        <end position="408"/>
    </location>
</feature>
<evidence type="ECO:0000256" key="5">
    <source>
        <dbReference type="ARBA" id="ARBA00022989"/>
    </source>
</evidence>
<dbReference type="InterPro" id="IPR057433">
    <property type="entry name" value="LMF1/2_C"/>
</dbReference>
<evidence type="ECO:0000256" key="3">
    <source>
        <dbReference type="ARBA" id="ARBA00022692"/>
    </source>
</evidence>
<comment type="similarity">
    <text evidence="2 8">Belongs to the lipase maturation factor family.</text>
</comment>
<accession>A0AAJ6YMX5</accession>
<evidence type="ECO:0000313" key="11">
    <source>
        <dbReference type="Proteomes" id="UP000695007"/>
    </source>
</evidence>
<dbReference type="KEGG" id="csol:105364711"/>
<dbReference type="PANTHER" id="PTHR14463">
    <property type="entry name" value="LIPASE MATURATION FACTOR"/>
    <property type="match status" value="1"/>
</dbReference>
<dbReference type="AlphaFoldDB" id="A0AAJ6YMX5"/>
<dbReference type="InterPro" id="IPR057434">
    <property type="entry name" value="LMF1/2_N"/>
</dbReference>
<evidence type="ECO:0000256" key="6">
    <source>
        <dbReference type="ARBA" id="ARBA00023136"/>
    </source>
</evidence>
<evidence type="ECO:0000313" key="12">
    <source>
        <dbReference type="RefSeq" id="XP_011501020.1"/>
    </source>
</evidence>
<dbReference type="PANTHER" id="PTHR14463:SF5">
    <property type="entry name" value="LIPASE MATURATION FACTOR 2"/>
    <property type="match status" value="1"/>
</dbReference>
<feature type="transmembrane region" description="Helical" evidence="8">
    <location>
        <begin position="12"/>
        <end position="30"/>
    </location>
</feature>
<name>A0AAJ6YMX5_9HYME</name>
<evidence type="ECO:0000256" key="4">
    <source>
        <dbReference type="ARBA" id="ARBA00022824"/>
    </source>
</evidence>
<protein>
    <recommendedName>
        <fullName evidence="8">Lipase maturation factor</fullName>
    </recommendedName>
</protein>
<feature type="transmembrane region" description="Helical" evidence="8">
    <location>
        <begin position="102"/>
        <end position="124"/>
    </location>
</feature>
<keyword evidence="11" id="KW-1185">Reference proteome</keyword>
<comment type="subcellular location">
    <subcellularLocation>
        <location evidence="1 8">Endoplasmic reticulum membrane</location>
        <topology evidence="1 8">Multi-pass membrane protein</topology>
    </subcellularLocation>
</comment>
<dbReference type="GeneID" id="105364711"/>
<evidence type="ECO:0000259" key="9">
    <source>
        <dbReference type="Pfam" id="PF06762"/>
    </source>
</evidence>
<comment type="function">
    <text evidence="8">Involved in the maturation of specific proteins in the endoplasmic reticulum.</text>
</comment>
<dbReference type="RefSeq" id="XP_011501020.1">
    <property type="nucleotide sequence ID" value="XM_011502718.1"/>
</dbReference>
<dbReference type="Pfam" id="PF25179">
    <property type="entry name" value="LMF1_C"/>
    <property type="match status" value="1"/>
</dbReference>
<keyword evidence="6 8" id="KW-0472">Membrane</keyword>
<proteinExistence type="inferred from homology"/>
<feature type="transmembrane region" description="Helical" evidence="8">
    <location>
        <begin position="216"/>
        <end position="236"/>
    </location>
</feature>
<reference evidence="12" key="1">
    <citation type="submission" date="2025-08" db="UniProtKB">
        <authorList>
            <consortium name="RefSeq"/>
        </authorList>
    </citation>
    <scope>IDENTIFICATION</scope>
</reference>
<dbReference type="GO" id="GO:0051604">
    <property type="term" value="P:protein maturation"/>
    <property type="evidence" value="ECO:0007669"/>
    <property type="project" value="InterPro"/>
</dbReference>
<evidence type="ECO:0000259" key="10">
    <source>
        <dbReference type="Pfam" id="PF25179"/>
    </source>
</evidence>
<keyword evidence="5 8" id="KW-1133">Transmembrane helix</keyword>
<keyword evidence="3 8" id="KW-0812">Transmembrane</keyword>
<organism evidence="11 12">
    <name type="scientific">Ceratosolen solmsi marchali</name>
    <dbReference type="NCBI Taxonomy" id="326594"/>
    <lineage>
        <taxon>Eukaryota</taxon>
        <taxon>Metazoa</taxon>
        <taxon>Ecdysozoa</taxon>
        <taxon>Arthropoda</taxon>
        <taxon>Hexapoda</taxon>
        <taxon>Insecta</taxon>
        <taxon>Pterygota</taxon>
        <taxon>Neoptera</taxon>
        <taxon>Endopterygota</taxon>
        <taxon>Hymenoptera</taxon>
        <taxon>Apocrita</taxon>
        <taxon>Proctotrupomorpha</taxon>
        <taxon>Chalcidoidea</taxon>
        <taxon>Agaonidae</taxon>
        <taxon>Agaoninae</taxon>
        <taxon>Ceratosolen</taxon>
    </lineage>
</organism>
<dbReference type="InterPro" id="IPR009613">
    <property type="entry name" value="LMF"/>
</dbReference>
<feature type="transmembrane region" description="Helical" evidence="8">
    <location>
        <begin position="77"/>
        <end position="95"/>
    </location>
</feature>